<evidence type="ECO:0000313" key="2">
    <source>
        <dbReference type="RefSeq" id="XP_075095321.1"/>
    </source>
</evidence>
<gene>
    <name evidence="2" type="primary">LOC142173598</name>
</gene>
<keyword evidence="1" id="KW-1185">Reference proteome</keyword>
<accession>A0AC58TDL5</accession>
<evidence type="ECO:0000313" key="1">
    <source>
        <dbReference type="Proteomes" id="UP000790787"/>
    </source>
</evidence>
<protein>
    <submittedName>
        <fullName evidence="2">Uncharacterized protein LOC142173598</fullName>
    </submittedName>
</protein>
<sequence length="420" mass="48518">MAREARMKQYLEKVRELLRQFQSWKAVQIPREENAELDALANLAPVTNVINAENAIVIHLFHSALDQDKSEVNFNNLAWDWRNEFVNFLQYGILPEDKKSQLLRQKVAWYFLIRGSLYRMMFGGPLAWCLGPSQTEYMMREVHEGHCGNHAEGRSLVKTLIRVGYYWPNMEEEAESFVAKCDKCQRYANNMHRPTELLHSVISPWPFMKWGMDIVGPLPQAKGKITSAPYHPAANGQAESTNKVIINNLKKRLEESKGKWPEVLPGVLWAYRTTTKTSTGETPFLLVYGAEALIPIVIGEPSTRYTHLTEEANKKEMRVDLDLLEERREASLIRMAAQKQMIERYYNRKANLRYFKIGDFVLKKVFRSTKVANAGKWSPNWEGPYRVRGIAGKGAYELETMDGKVLPSNWNAVHLKKYNF</sequence>
<proteinExistence type="predicted"/>
<dbReference type="RefSeq" id="XP_075095321.1">
    <property type="nucleotide sequence ID" value="XM_075239220.1"/>
</dbReference>
<reference evidence="1" key="1">
    <citation type="journal article" date="2014" name="Nat. Commun.">
        <title>The tobacco genome sequence and its comparison with those of tomato and potato.</title>
        <authorList>
            <person name="Sierro N."/>
            <person name="Battey J.N."/>
            <person name="Ouadi S."/>
            <person name="Bakaher N."/>
            <person name="Bovet L."/>
            <person name="Willig A."/>
            <person name="Goepfert S."/>
            <person name="Peitsch M.C."/>
            <person name="Ivanov N.V."/>
        </authorList>
    </citation>
    <scope>NUCLEOTIDE SEQUENCE [LARGE SCALE GENOMIC DNA]</scope>
</reference>
<dbReference type="Proteomes" id="UP000790787">
    <property type="component" value="Chromosome 19"/>
</dbReference>
<reference evidence="2" key="2">
    <citation type="submission" date="2025-08" db="UniProtKB">
        <authorList>
            <consortium name="RefSeq"/>
        </authorList>
    </citation>
    <scope>IDENTIFICATION</scope>
    <source>
        <tissue evidence="2">Leaf</tissue>
    </source>
</reference>
<name>A0AC58TDL5_TOBAC</name>
<organism evidence="1 2">
    <name type="scientific">Nicotiana tabacum</name>
    <name type="common">Common tobacco</name>
    <dbReference type="NCBI Taxonomy" id="4097"/>
    <lineage>
        <taxon>Eukaryota</taxon>
        <taxon>Viridiplantae</taxon>
        <taxon>Streptophyta</taxon>
        <taxon>Embryophyta</taxon>
        <taxon>Tracheophyta</taxon>
        <taxon>Spermatophyta</taxon>
        <taxon>Magnoliopsida</taxon>
        <taxon>eudicotyledons</taxon>
        <taxon>Gunneridae</taxon>
        <taxon>Pentapetalae</taxon>
        <taxon>asterids</taxon>
        <taxon>lamiids</taxon>
        <taxon>Solanales</taxon>
        <taxon>Solanaceae</taxon>
        <taxon>Nicotianoideae</taxon>
        <taxon>Nicotianeae</taxon>
        <taxon>Nicotiana</taxon>
    </lineage>
</organism>